<sequence length="291" mass="33402">MVRSMTGFGRGVTTTKNFQLTVEIRAVNHRFLEINTKFPKEWMESEVIAKKMLSDSISRGKIDVIIFLKELNDTQQTIQINWSLLNSFLQAKEELSQTVPMQEKWTMQEIVSLEQVLLVEKVELQQEEIVEAVKSALSEAISNLIAMREREGQGLEGVMLQYKADLEAQIAHIRQTAPSAVEKYRNRLMTRLEEVANGQTLDDRLLTEVAIFAERIDISEELDRLDSHFNQLTETLNERVAIGRKLDFIMQEMNREINTIGSKNQSTDCSAAVVQAKTILEKMREQVQNIE</sequence>
<accession>A0ABR8XU75</accession>
<comment type="caution">
    <text evidence="8">The sequence shown here is derived from an EMBL/GenBank/DDBJ whole genome shotgun (WGS) entry which is preliminary data.</text>
</comment>
<keyword evidence="9" id="KW-1185">Reference proteome</keyword>
<dbReference type="Proteomes" id="UP000619101">
    <property type="component" value="Unassembled WGS sequence"/>
</dbReference>
<proteinExistence type="inferred from homology"/>
<dbReference type="InterPro" id="IPR005229">
    <property type="entry name" value="YicC/YloC-like"/>
</dbReference>
<evidence type="ECO:0000259" key="7">
    <source>
        <dbReference type="Pfam" id="PF08340"/>
    </source>
</evidence>
<dbReference type="Pfam" id="PF08340">
    <property type="entry name" value="YicC-like_C"/>
    <property type="match status" value="1"/>
</dbReference>
<dbReference type="NCBIfam" id="TIGR00255">
    <property type="entry name" value="YicC/YloC family endoribonuclease"/>
    <property type="match status" value="1"/>
</dbReference>
<reference evidence="8 9" key="1">
    <citation type="submission" date="2020-08" db="EMBL/GenBank/DDBJ databases">
        <title>A Genomic Blueprint of the Chicken Gut Microbiome.</title>
        <authorList>
            <person name="Gilroy R."/>
            <person name="Ravi A."/>
            <person name="Getino M."/>
            <person name="Pursley I."/>
            <person name="Horton D.L."/>
            <person name="Alikhan N.-F."/>
            <person name="Baker D."/>
            <person name="Gharbi K."/>
            <person name="Hall N."/>
            <person name="Watson M."/>
            <person name="Adriaenssens E.M."/>
            <person name="Foster-Nyarko E."/>
            <person name="Jarju S."/>
            <person name="Secka A."/>
            <person name="Antonio M."/>
            <person name="Oren A."/>
            <person name="Chaudhuri R."/>
            <person name="La Ragione R.M."/>
            <person name="Hildebrand F."/>
            <person name="Pallen M.J."/>
        </authorList>
    </citation>
    <scope>NUCLEOTIDE SEQUENCE [LARGE SCALE GENOMIC DNA]</scope>
    <source>
        <strain evidence="8 9">A46</strain>
    </source>
</reference>
<keyword evidence="4" id="KW-0378">Hydrolase</keyword>
<dbReference type="Pfam" id="PF03755">
    <property type="entry name" value="YicC-like_N"/>
    <property type="match status" value="1"/>
</dbReference>
<evidence type="ECO:0000256" key="5">
    <source>
        <dbReference type="ARBA" id="ARBA00035648"/>
    </source>
</evidence>
<feature type="domain" description="Endoribonuclease YicC-like C-terminal" evidence="7">
    <location>
        <begin position="173"/>
        <end position="291"/>
    </location>
</feature>
<gene>
    <name evidence="8" type="ORF">H9635_01960</name>
</gene>
<dbReference type="PANTHER" id="PTHR30636:SF3">
    <property type="entry name" value="UPF0701 PROTEIN YICC"/>
    <property type="match status" value="1"/>
</dbReference>
<comment type="cofactor">
    <cofactor evidence="1">
        <name>a divalent metal cation</name>
        <dbReference type="ChEBI" id="CHEBI:60240"/>
    </cofactor>
</comment>
<dbReference type="InterPro" id="IPR013551">
    <property type="entry name" value="YicC-like_C"/>
</dbReference>
<evidence type="ECO:0000256" key="2">
    <source>
        <dbReference type="ARBA" id="ARBA00022722"/>
    </source>
</evidence>
<dbReference type="RefSeq" id="WP_191698459.1">
    <property type="nucleotide sequence ID" value="NZ_JACSPZ010000001.1"/>
</dbReference>
<dbReference type="EMBL" id="JACSPZ010000001">
    <property type="protein sequence ID" value="MBD8035486.1"/>
    <property type="molecule type" value="Genomic_DNA"/>
</dbReference>
<evidence type="ECO:0000313" key="9">
    <source>
        <dbReference type="Proteomes" id="UP000619101"/>
    </source>
</evidence>
<feature type="domain" description="Endoribonuclease YicC-like N-terminal" evidence="6">
    <location>
        <begin position="2"/>
        <end position="156"/>
    </location>
</feature>
<evidence type="ECO:0000256" key="4">
    <source>
        <dbReference type="ARBA" id="ARBA00022801"/>
    </source>
</evidence>
<comment type="similarity">
    <text evidence="5">Belongs to the YicC/YloC family.</text>
</comment>
<keyword evidence="2" id="KW-0540">Nuclease</keyword>
<protein>
    <submittedName>
        <fullName evidence="8">YicC family protein</fullName>
    </submittedName>
</protein>
<evidence type="ECO:0000256" key="3">
    <source>
        <dbReference type="ARBA" id="ARBA00022759"/>
    </source>
</evidence>
<dbReference type="PANTHER" id="PTHR30636">
    <property type="entry name" value="UPF0701 PROTEIN YICC"/>
    <property type="match status" value="1"/>
</dbReference>
<dbReference type="InterPro" id="IPR013527">
    <property type="entry name" value="YicC-like_N"/>
</dbReference>
<organism evidence="8 9">
    <name type="scientific">Solibacillus faecavium</name>
    <dbReference type="NCBI Taxonomy" id="2762221"/>
    <lineage>
        <taxon>Bacteria</taxon>
        <taxon>Bacillati</taxon>
        <taxon>Bacillota</taxon>
        <taxon>Bacilli</taxon>
        <taxon>Bacillales</taxon>
        <taxon>Caryophanaceae</taxon>
        <taxon>Solibacillus</taxon>
    </lineage>
</organism>
<name>A0ABR8XU75_9BACL</name>
<evidence type="ECO:0000313" key="8">
    <source>
        <dbReference type="EMBL" id="MBD8035486.1"/>
    </source>
</evidence>
<evidence type="ECO:0000256" key="1">
    <source>
        <dbReference type="ARBA" id="ARBA00001968"/>
    </source>
</evidence>
<evidence type="ECO:0000259" key="6">
    <source>
        <dbReference type="Pfam" id="PF03755"/>
    </source>
</evidence>
<keyword evidence="3" id="KW-0255">Endonuclease</keyword>